<dbReference type="EMBL" id="JADCNM010000009">
    <property type="protein sequence ID" value="KAG0468753.1"/>
    <property type="molecule type" value="Genomic_DNA"/>
</dbReference>
<accession>A0A835QHC4</accession>
<evidence type="ECO:0000313" key="2">
    <source>
        <dbReference type="EMBL" id="KAG0468753.1"/>
    </source>
</evidence>
<evidence type="ECO:0000313" key="3">
    <source>
        <dbReference type="Proteomes" id="UP000636800"/>
    </source>
</evidence>
<organism evidence="2 4">
    <name type="scientific">Vanilla planifolia</name>
    <name type="common">Vanilla</name>
    <dbReference type="NCBI Taxonomy" id="51239"/>
    <lineage>
        <taxon>Eukaryota</taxon>
        <taxon>Viridiplantae</taxon>
        <taxon>Streptophyta</taxon>
        <taxon>Embryophyta</taxon>
        <taxon>Tracheophyta</taxon>
        <taxon>Spermatophyta</taxon>
        <taxon>Magnoliopsida</taxon>
        <taxon>Liliopsida</taxon>
        <taxon>Asparagales</taxon>
        <taxon>Orchidaceae</taxon>
        <taxon>Vanilloideae</taxon>
        <taxon>Vanilleae</taxon>
        <taxon>Vanilla</taxon>
    </lineage>
</organism>
<comment type="caution">
    <text evidence="2">The sequence shown here is derived from an EMBL/GenBank/DDBJ whole genome shotgun (WGS) entry which is preliminary data.</text>
</comment>
<evidence type="ECO:0000313" key="1">
    <source>
        <dbReference type="EMBL" id="KAG0467067.1"/>
    </source>
</evidence>
<dbReference type="Proteomes" id="UP000639772">
    <property type="component" value="Chromosome 9"/>
</dbReference>
<gene>
    <name evidence="2" type="ORF">HPP92_018081</name>
    <name evidence="1" type="ORF">HPP92_018647</name>
</gene>
<protein>
    <submittedName>
        <fullName evidence="2">Uncharacterized protein</fullName>
    </submittedName>
</protein>
<evidence type="ECO:0000313" key="4">
    <source>
        <dbReference type="Proteomes" id="UP000639772"/>
    </source>
</evidence>
<dbReference type="Proteomes" id="UP000636800">
    <property type="component" value="Unassembled WGS sequence"/>
</dbReference>
<reference evidence="3 4" key="1">
    <citation type="journal article" date="2020" name="Nat. Food">
        <title>A phased Vanilla planifolia genome enables genetic improvement of flavour and production.</title>
        <authorList>
            <person name="Hasing T."/>
            <person name="Tang H."/>
            <person name="Brym M."/>
            <person name="Khazi F."/>
            <person name="Huang T."/>
            <person name="Chambers A.H."/>
        </authorList>
    </citation>
    <scope>NUCLEOTIDE SEQUENCE [LARGE SCALE GENOMIC DNA]</scope>
    <source>
        <tissue evidence="2">Leaf</tissue>
    </source>
</reference>
<sequence length="66" mass="7536">MPQRNLVSWSASLDGYVRAGIVEELFVFDRLRLRVPDVITMKVVAPKFVLAVELLIRKMDPSLHQA</sequence>
<name>A0A835QHC4_VANPL</name>
<dbReference type="AlphaFoldDB" id="A0A835QHC4"/>
<dbReference type="EMBL" id="JADCNL010000009">
    <property type="protein sequence ID" value="KAG0467067.1"/>
    <property type="molecule type" value="Genomic_DNA"/>
</dbReference>
<proteinExistence type="predicted"/>
<keyword evidence="3" id="KW-1185">Reference proteome</keyword>